<dbReference type="OrthoDB" id="67352at2157"/>
<dbReference type="RefSeq" id="WP_007260135.1">
    <property type="nucleotide sequence ID" value="NZ_AOHZ01000068.1"/>
</dbReference>
<dbReference type="eggNOG" id="arCOG04501">
    <property type="taxonomic scope" value="Archaea"/>
</dbReference>
<gene>
    <name evidence="2" type="ORF">C493_14328</name>
</gene>
<sequence>MTQSVEDETTINDSYSVTVPAAVRRAADIESGDKLRWQVDDDGALSVEIVKQRYGAFSELQPVDIDEETNAADDHDLIAGDP</sequence>
<evidence type="ECO:0000259" key="1">
    <source>
        <dbReference type="SMART" id="SM00966"/>
    </source>
</evidence>
<evidence type="ECO:0000313" key="2">
    <source>
        <dbReference type="EMBL" id="ELY53214.1"/>
    </source>
</evidence>
<comment type="caution">
    <text evidence="2">The sequence shown here is derived from an EMBL/GenBank/DDBJ whole genome shotgun (WGS) entry which is preliminary data.</text>
</comment>
<dbReference type="GO" id="GO:0003677">
    <property type="term" value="F:DNA binding"/>
    <property type="evidence" value="ECO:0007669"/>
    <property type="project" value="InterPro"/>
</dbReference>
<proteinExistence type="predicted"/>
<dbReference type="SUPFAM" id="SSF89447">
    <property type="entry name" value="AbrB/MazE/MraZ-like"/>
    <property type="match status" value="1"/>
</dbReference>
<organism evidence="2 3">
    <name type="scientific">Natronolimnohabitans innermongolicus JCM 12255</name>
    <dbReference type="NCBI Taxonomy" id="1227499"/>
    <lineage>
        <taxon>Archaea</taxon>
        <taxon>Methanobacteriati</taxon>
        <taxon>Methanobacteriota</taxon>
        <taxon>Stenosarchaea group</taxon>
        <taxon>Halobacteria</taxon>
        <taxon>Halobacteriales</taxon>
        <taxon>Natrialbaceae</taxon>
        <taxon>Natronolimnohabitans</taxon>
    </lineage>
</organism>
<protein>
    <submittedName>
        <fullName evidence="2">Transcriptional regulator</fullName>
    </submittedName>
</protein>
<evidence type="ECO:0000313" key="3">
    <source>
        <dbReference type="Proteomes" id="UP000011602"/>
    </source>
</evidence>
<dbReference type="Gene3D" id="2.10.260.10">
    <property type="match status" value="1"/>
</dbReference>
<dbReference type="Pfam" id="PF04014">
    <property type="entry name" value="MazE_antitoxin"/>
    <property type="match status" value="1"/>
</dbReference>
<dbReference type="InterPro" id="IPR007159">
    <property type="entry name" value="SpoVT-AbrB_dom"/>
</dbReference>
<accession>L9WUP8</accession>
<dbReference type="AlphaFoldDB" id="L9WUP8"/>
<dbReference type="InterPro" id="IPR037914">
    <property type="entry name" value="SpoVT-AbrB_sf"/>
</dbReference>
<reference evidence="2 3" key="1">
    <citation type="journal article" date="2014" name="PLoS Genet.">
        <title>Phylogenetically driven sequencing of extremely halophilic archaea reveals strategies for static and dynamic osmo-response.</title>
        <authorList>
            <person name="Becker E.A."/>
            <person name="Seitzer P.M."/>
            <person name="Tritt A."/>
            <person name="Larsen D."/>
            <person name="Krusor M."/>
            <person name="Yao A.I."/>
            <person name="Wu D."/>
            <person name="Madern D."/>
            <person name="Eisen J.A."/>
            <person name="Darling A.E."/>
            <person name="Facciotti M.T."/>
        </authorList>
    </citation>
    <scope>NUCLEOTIDE SEQUENCE [LARGE SCALE GENOMIC DNA]</scope>
    <source>
        <strain evidence="2 3">JCM 12255</strain>
    </source>
</reference>
<dbReference type="SMART" id="SM00966">
    <property type="entry name" value="SpoVT_AbrB"/>
    <property type="match status" value="1"/>
</dbReference>
<keyword evidence="3" id="KW-1185">Reference proteome</keyword>
<name>L9WUP8_9EURY</name>
<dbReference type="EMBL" id="AOHZ01000068">
    <property type="protein sequence ID" value="ELY53214.1"/>
    <property type="molecule type" value="Genomic_DNA"/>
</dbReference>
<feature type="domain" description="SpoVT-AbrB" evidence="1">
    <location>
        <begin position="9"/>
        <end position="57"/>
    </location>
</feature>
<dbReference type="Proteomes" id="UP000011602">
    <property type="component" value="Unassembled WGS sequence"/>
</dbReference>